<evidence type="ECO:0000313" key="3">
    <source>
        <dbReference type="Proteomes" id="UP000829708"/>
    </source>
</evidence>
<gene>
    <name evidence="2" type="ORF">MUG09_13985</name>
</gene>
<sequence length="651" mass="73450">MLVYAGDKQQFLHDVRTNAIDRKIEDLVATKLHKRVGSSEKQSWINSLTHMQNILLDPEIPQDSGVAIEFAIPNTSKRVDFIISGLDENNRHNAVIIELKQWSEVSPLEAVDQLLLAEEEAEIKHVKTFLGGGKHKAVHPSYQAWSYRAFITDYNSSVEDVPIALQSCAYLHNYYSKAQNDPLFMPYFSGLLEQSPLFCRSDAEQLCSFIKKYIRKGDAKQTLYYIENGTIRPSKSLQDSLASMLRGNREFVLIDEQKIVYEQILSLSRKSFSDGKKRVFLVKGGPGTGKTVVAINLLVQLSNEGQVCSYVTKNSAPRNVFERRLKEGSFKTKNISSLFRSSSGFIDSDSNDFGTLIVDEAHRLNKRTQLGPKITGEDQIKEIMNAAACSVFFLDEDQRVTAQDYGDREQILYWAKQYGAQVQEGELVSQFRCNGSDGYLSWLDGVLGIQKETANPTLEGIKYDFKVLDDPIELRRLIEEKNCIDNKARLVAGYCWEWVSKNGSNTENDIILGDFAMRWNLSSDPTFAISKSSIDQVGCIHTTQGLEFSYVGVIIGNDLRFEKGRVITDFSKRAKSDKSLHGLIGKVRKGDIQATKDVDIIIRNTYRTLMSRGMKGCYVYCTDKALALFLRTRIDGYAFEESGVLAAEEPR</sequence>
<keyword evidence="3" id="KW-1185">Reference proteome</keyword>
<dbReference type="Proteomes" id="UP000829708">
    <property type="component" value="Chromosome"/>
</dbReference>
<organism evidence="2 3">
    <name type="scientific">Sphaerochaeta associata</name>
    <dbReference type="NCBI Taxonomy" id="1129264"/>
    <lineage>
        <taxon>Bacteria</taxon>
        <taxon>Pseudomonadati</taxon>
        <taxon>Spirochaetota</taxon>
        <taxon>Spirochaetia</taxon>
        <taxon>Spirochaetales</taxon>
        <taxon>Sphaerochaetaceae</taxon>
        <taxon>Sphaerochaeta</taxon>
    </lineage>
</organism>
<reference evidence="3" key="1">
    <citation type="journal article" date="2024" name="J Bioinform Genom">
        <title>Complete genome sequence of the type strain bacterium Sphaerochaeta associata GLS2t (VKM B-2742)t.</title>
        <authorList>
            <person name="Troshina O.Y."/>
            <person name="Tepeeva A.N."/>
            <person name="Arzamasceva V.O."/>
            <person name="Whitman W.B."/>
            <person name="Varghese N."/>
            <person name="Shapiro N."/>
            <person name="Woyke T."/>
            <person name="Kripides N.C."/>
            <person name="Vasilenko O.V."/>
        </authorList>
    </citation>
    <scope>NUCLEOTIDE SEQUENCE [LARGE SCALE GENOMIC DNA]</scope>
    <source>
        <strain evidence="3">GLS2T</strain>
    </source>
</reference>
<dbReference type="InterPro" id="IPR027417">
    <property type="entry name" value="P-loop_NTPase"/>
</dbReference>
<name>A0ABY4D9J0_9SPIR</name>
<feature type="domain" description="Schlafen group 3-like DNA/RNA helicase" evidence="1">
    <location>
        <begin position="277"/>
        <end position="623"/>
    </location>
</feature>
<dbReference type="InterPro" id="IPR018647">
    <property type="entry name" value="SLFN_3-like_DNA/RNA_helicase"/>
</dbReference>
<dbReference type="SUPFAM" id="SSF52540">
    <property type="entry name" value="P-loop containing nucleoside triphosphate hydrolases"/>
    <property type="match status" value="2"/>
</dbReference>
<dbReference type="Pfam" id="PF09848">
    <property type="entry name" value="SLFN-g3_helicase"/>
    <property type="match status" value="1"/>
</dbReference>
<dbReference type="EMBL" id="CP094929">
    <property type="protein sequence ID" value="UOM50670.1"/>
    <property type="molecule type" value="Genomic_DNA"/>
</dbReference>
<protein>
    <submittedName>
        <fullName evidence="2">DUF2075 domain-containing protein</fullName>
    </submittedName>
</protein>
<proteinExistence type="predicted"/>
<dbReference type="RefSeq" id="WP_244772057.1">
    <property type="nucleotide sequence ID" value="NZ_CP094929.1"/>
</dbReference>
<dbReference type="Gene3D" id="3.40.50.300">
    <property type="entry name" value="P-loop containing nucleotide triphosphate hydrolases"/>
    <property type="match status" value="1"/>
</dbReference>
<evidence type="ECO:0000313" key="2">
    <source>
        <dbReference type="EMBL" id="UOM50670.1"/>
    </source>
</evidence>
<evidence type="ECO:0000259" key="1">
    <source>
        <dbReference type="Pfam" id="PF09848"/>
    </source>
</evidence>
<accession>A0ABY4D9J0</accession>